<dbReference type="PANTHER" id="PTHR30603">
    <property type="entry name" value="RNA POLYMERASE SIGMA FACTOR RPO"/>
    <property type="match status" value="1"/>
</dbReference>
<evidence type="ECO:0000256" key="1">
    <source>
        <dbReference type="ARBA" id="ARBA00023015"/>
    </source>
</evidence>
<dbReference type="InterPro" id="IPR036388">
    <property type="entry name" value="WH-like_DNA-bd_sf"/>
</dbReference>
<evidence type="ECO:0000256" key="4">
    <source>
        <dbReference type="ARBA" id="ARBA00023163"/>
    </source>
</evidence>
<dbReference type="SUPFAM" id="SSF88659">
    <property type="entry name" value="Sigma3 and sigma4 domains of RNA polymerase sigma factors"/>
    <property type="match status" value="1"/>
</dbReference>
<keyword evidence="1" id="KW-0805">Transcription regulation</keyword>
<dbReference type="NCBIfam" id="TIGR02937">
    <property type="entry name" value="sigma70-ECF"/>
    <property type="match status" value="1"/>
</dbReference>
<keyword evidence="2" id="KW-0731">Sigma factor</keyword>
<dbReference type="InterPro" id="IPR007630">
    <property type="entry name" value="RNA_pol_sigma70_r4"/>
</dbReference>
<reference evidence="7" key="1">
    <citation type="submission" date="2016-04" db="EMBL/GenBank/DDBJ databases">
        <authorList>
            <person name="Szabo Gitta"/>
        </authorList>
    </citation>
    <scope>NUCLEOTIDE SEQUENCE [LARGE SCALE GENOMIC DNA]</scope>
</reference>
<dbReference type="Proteomes" id="UP000092845">
    <property type="component" value="Unassembled WGS sequence"/>
</dbReference>
<protein>
    <submittedName>
        <fullName evidence="6">RNA polymerase sigma factor</fullName>
    </submittedName>
</protein>
<keyword evidence="4" id="KW-0804">Transcription</keyword>
<dbReference type="SUPFAM" id="SSF88946">
    <property type="entry name" value="Sigma2 domain of RNA polymerase sigma factors"/>
    <property type="match status" value="1"/>
</dbReference>
<evidence type="ECO:0000256" key="2">
    <source>
        <dbReference type="ARBA" id="ARBA00023082"/>
    </source>
</evidence>
<name>A0A1C3K8V2_TREPR</name>
<dbReference type="GO" id="GO:0006352">
    <property type="term" value="P:DNA-templated transcription initiation"/>
    <property type="evidence" value="ECO:0007669"/>
    <property type="project" value="InterPro"/>
</dbReference>
<dbReference type="OrthoDB" id="9809557at2"/>
<dbReference type="InterPro" id="IPR007627">
    <property type="entry name" value="RNA_pol_sigma70_r2"/>
</dbReference>
<evidence type="ECO:0000313" key="6">
    <source>
        <dbReference type="EMBL" id="SBT62960.1"/>
    </source>
</evidence>
<evidence type="ECO:0000259" key="5">
    <source>
        <dbReference type="PROSITE" id="PS00715"/>
    </source>
</evidence>
<dbReference type="PROSITE" id="PS00715">
    <property type="entry name" value="SIGMA70_1"/>
    <property type="match status" value="1"/>
</dbReference>
<proteinExistence type="predicted"/>
<dbReference type="Gene3D" id="1.10.10.10">
    <property type="entry name" value="Winged helix-like DNA-binding domain superfamily/Winged helix DNA-binding domain"/>
    <property type="match status" value="1"/>
</dbReference>
<dbReference type="Pfam" id="PF04545">
    <property type="entry name" value="Sigma70_r4"/>
    <property type="match status" value="1"/>
</dbReference>
<dbReference type="Gene3D" id="1.20.120.1810">
    <property type="match status" value="1"/>
</dbReference>
<dbReference type="AlphaFoldDB" id="A0A1C3K8V2"/>
<dbReference type="InterPro" id="IPR000943">
    <property type="entry name" value="RNA_pol_sigma70"/>
</dbReference>
<gene>
    <name evidence="6" type="primary">rpoD</name>
    <name evidence="6" type="ORF">TREMTM_B_00320</name>
</gene>
<dbReference type="GO" id="GO:0003677">
    <property type="term" value="F:DNA binding"/>
    <property type="evidence" value="ECO:0007669"/>
    <property type="project" value="UniProtKB-KW"/>
</dbReference>
<sequence length="406" mass="43966">MARRAHSAPRPTCARRPCSPSVLRGLTTCALRVALAHPGSVLLALRASAYAVARGSSSAHYCIEGLSAGTVRPELYCPAPRHELAWSSVLSRLRCIASALHDRIAPQASGMGQACRLWRIGSRITAFKLAPRAVAMLESALRPKYAAHSLTCNHCSAATVCAVVNTIGTRARYLKDEAVSLHMELVRCIARRHASRSMRLGDLIQEGVVGLVRALDRYRCKGGCQFKTYASWWVRQHVVRTALARQWNGRIPPALYGMLCRIRMVAASLIYRNGNRPTPSLVARELGIPAHDASSALLALSAYHGARSMHGAVADLVACMGEVHAKRRAPAGANASGARNVGSVAAMTVREASILRLRLGAWVGARLTLGDIGRRFGITRERVRQIEARVLKRARRPMLPSCCAGL</sequence>
<evidence type="ECO:0000256" key="3">
    <source>
        <dbReference type="ARBA" id="ARBA00023125"/>
    </source>
</evidence>
<dbReference type="Pfam" id="PF04542">
    <property type="entry name" value="Sigma70_r2"/>
    <property type="match status" value="1"/>
</dbReference>
<dbReference type="InterPro" id="IPR013325">
    <property type="entry name" value="RNA_pol_sigma_r2"/>
</dbReference>
<keyword evidence="3" id="KW-0238">DNA-binding</keyword>
<dbReference type="PANTHER" id="PTHR30603:SF47">
    <property type="entry name" value="RNA POLYMERASE SIGMA FACTOR SIGD, CHLOROPLASTIC"/>
    <property type="match status" value="1"/>
</dbReference>
<organism evidence="6 7">
    <name type="scientific">Tremblaya princeps</name>
    <dbReference type="NCBI Taxonomy" id="189385"/>
    <lineage>
        <taxon>Bacteria</taxon>
        <taxon>Pseudomonadati</taxon>
        <taxon>Pseudomonadota</taxon>
        <taxon>Betaproteobacteria</taxon>
        <taxon>Candidatus Tremblayella</taxon>
    </lineage>
</organism>
<dbReference type="GO" id="GO:0016987">
    <property type="term" value="F:sigma factor activity"/>
    <property type="evidence" value="ECO:0007669"/>
    <property type="project" value="UniProtKB-KW"/>
</dbReference>
<dbReference type="InterPro" id="IPR014284">
    <property type="entry name" value="RNA_pol_sigma-70_dom"/>
</dbReference>
<dbReference type="EMBL" id="FLRF01000002">
    <property type="protein sequence ID" value="SBT62960.1"/>
    <property type="molecule type" value="Genomic_DNA"/>
</dbReference>
<dbReference type="PRINTS" id="PR00046">
    <property type="entry name" value="SIGMA70FCT"/>
</dbReference>
<evidence type="ECO:0000313" key="7">
    <source>
        <dbReference type="Proteomes" id="UP000092845"/>
    </source>
</evidence>
<dbReference type="InterPro" id="IPR050239">
    <property type="entry name" value="Sigma-70_RNA_pol_init_factors"/>
</dbReference>
<dbReference type="InterPro" id="IPR013324">
    <property type="entry name" value="RNA_pol_sigma_r3/r4-like"/>
</dbReference>
<dbReference type="RefSeq" id="WP_075047645.1">
    <property type="nucleotide sequence ID" value="NZ_FLRF01000002.1"/>
</dbReference>
<accession>A0A1C3K8V2</accession>
<feature type="domain" description="RNA polymerase sigma-70" evidence="5">
    <location>
        <begin position="202"/>
        <end position="215"/>
    </location>
</feature>